<evidence type="ECO:0000313" key="1">
    <source>
        <dbReference type="EMBL" id="CAF3326241.1"/>
    </source>
</evidence>
<sequence length="92" mass="10347">MANEQQMKAWLNEHGPDGGRVIIFKDGCPFKAGQYNSKVHVETPYGWKPLEMTAGYNIYVGPQGEWENKGDGGWVNWAFQGGKRVGDKKVIF</sequence>
<accession>A0A817U735</accession>
<evidence type="ECO:0000313" key="3">
    <source>
        <dbReference type="Proteomes" id="UP000663869"/>
    </source>
</evidence>
<dbReference type="EMBL" id="CAJNYU010000053">
    <property type="protein sequence ID" value="CAF3326241.1"/>
    <property type="molecule type" value="Genomic_DNA"/>
</dbReference>
<reference evidence="1" key="1">
    <citation type="submission" date="2021-02" db="EMBL/GenBank/DDBJ databases">
        <authorList>
            <person name="Nowell W R."/>
        </authorList>
    </citation>
    <scope>NUCLEOTIDE SEQUENCE</scope>
</reference>
<organism evidence="1 3">
    <name type="scientific">Rotaria socialis</name>
    <dbReference type="NCBI Taxonomy" id="392032"/>
    <lineage>
        <taxon>Eukaryota</taxon>
        <taxon>Metazoa</taxon>
        <taxon>Spiralia</taxon>
        <taxon>Gnathifera</taxon>
        <taxon>Rotifera</taxon>
        <taxon>Eurotatoria</taxon>
        <taxon>Bdelloidea</taxon>
        <taxon>Philodinida</taxon>
        <taxon>Philodinidae</taxon>
        <taxon>Rotaria</taxon>
    </lineage>
</organism>
<dbReference type="Proteomes" id="UP000663862">
    <property type="component" value="Unassembled WGS sequence"/>
</dbReference>
<dbReference type="Proteomes" id="UP000663869">
    <property type="component" value="Unassembled WGS sequence"/>
</dbReference>
<dbReference type="AlphaFoldDB" id="A0A817U735"/>
<protein>
    <submittedName>
        <fullName evidence="1">Uncharacterized protein</fullName>
    </submittedName>
</protein>
<evidence type="ECO:0000313" key="2">
    <source>
        <dbReference type="EMBL" id="CAF4471274.1"/>
    </source>
</evidence>
<gene>
    <name evidence="1" type="ORF">FME351_LOCUS1941</name>
    <name evidence="2" type="ORF">TSG867_LOCUS18660</name>
</gene>
<name>A0A817U735_9BILA</name>
<proteinExistence type="predicted"/>
<dbReference type="EMBL" id="CAJOBQ010001256">
    <property type="protein sequence ID" value="CAF4471274.1"/>
    <property type="molecule type" value="Genomic_DNA"/>
</dbReference>
<comment type="caution">
    <text evidence="1">The sequence shown here is derived from an EMBL/GenBank/DDBJ whole genome shotgun (WGS) entry which is preliminary data.</text>
</comment>